<dbReference type="PROSITE" id="PS51904">
    <property type="entry name" value="GLYCOSYL_HYDROL_F25_2"/>
    <property type="match status" value="1"/>
</dbReference>
<dbReference type="InterPro" id="IPR018077">
    <property type="entry name" value="Glyco_hydro_fam25_subgr"/>
</dbReference>
<keyword evidence="4" id="KW-0326">Glycosidase</keyword>
<dbReference type="SMART" id="SM00728">
    <property type="entry name" value="ChW"/>
    <property type="match status" value="6"/>
</dbReference>
<dbReference type="InterPro" id="IPR006637">
    <property type="entry name" value="ChW"/>
</dbReference>
<keyword evidence="5" id="KW-0732">Signal</keyword>
<dbReference type="RefSeq" id="WP_063281988.1">
    <property type="nucleotide sequence ID" value="NZ_LIYF01000027.1"/>
</dbReference>
<evidence type="ECO:0000256" key="4">
    <source>
        <dbReference type="ARBA" id="ARBA00023295"/>
    </source>
</evidence>
<dbReference type="Gene3D" id="2.60.40.4270">
    <property type="entry name" value="Listeria-Bacteroides repeat domain"/>
    <property type="match status" value="1"/>
</dbReference>
<evidence type="ECO:0000313" key="7">
    <source>
        <dbReference type="Proteomes" id="UP000076519"/>
    </source>
</evidence>
<dbReference type="SUPFAM" id="SSF51445">
    <property type="entry name" value="(Trans)glycosidases"/>
    <property type="match status" value="1"/>
</dbReference>
<feature type="signal peptide" evidence="5">
    <location>
        <begin position="1"/>
        <end position="25"/>
    </location>
</feature>
<evidence type="ECO:0000313" key="6">
    <source>
        <dbReference type="EMBL" id="KZK05775.1"/>
    </source>
</evidence>
<dbReference type="PANTHER" id="PTHR34135:SF2">
    <property type="entry name" value="LYSOZYME"/>
    <property type="match status" value="1"/>
</dbReference>
<protein>
    <submittedName>
        <fullName evidence="6">N-acetylmuramoyl-L-alanine amidase</fullName>
    </submittedName>
</protein>
<dbReference type="InterPro" id="IPR002053">
    <property type="entry name" value="Glyco_hydro_25"/>
</dbReference>
<dbReference type="InterPro" id="IPR042229">
    <property type="entry name" value="Listeria/Bacterioides_rpt_sf"/>
</dbReference>
<comment type="similarity">
    <text evidence="2">Belongs to the glycosyl hydrolase 25 family.</text>
</comment>
<dbReference type="EMBL" id="LIYF01000027">
    <property type="protein sequence ID" value="KZK05775.1"/>
    <property type="molecule type" value="Genomic_DNA"/>
</dbReference>
<feature type="chain" id="PRO_5007875708" evidence="5">
    <location>
        <begin position="26"/>
        <end position="693"/>
    </location>
</feature>
<proteinExistence type="inferred from homology"/>
<dbReference type="GO" id="GO:0009253">
    <property type="term" value="P:peptidoglycan catabolic process"/>
    <property type="evidence" value="ECO:0007669"/>
    <property type="project" value="InterPro"/>
</dbReference>
<dbReference type="SMART" id="SM00641">
    <property type="entry name" value="Glyco_25"/>
    <property type="match status" value="1"/>
</dbReference>
<dbReference type="Pfam" id="PF09479">
    <property type="entry name" value="Flg_new"/>
    <property type="match status" value="1"/>
</dbReference>
<dbReference type="PANTHER" id="PTHR34135">
    <property type="entry name" value="LYSOZYME"/>
    <property type="match status" value="1"/>
</dbReference>
<sequence length="693" mass="75820">MKLKKNLIITVVLFSGLLLTKPVLAEENISSDNLPMGYYIKQEQNLQVAKESGNAPNSTNSETPNIKARSFAAVPAASVPSDLKSDDLSLPRKDAVDIASYQDWMTQADFNSLKSSGVKTIVVKLTEGTTYTNPAAKTQIKMAQNAGLSIAVYHYARLTGANSQSAANSLAIQEAAYFANVAKSFGLSSNTVMIMDCEQPYTDGSGKVIGPNPLTVDWATAGVQFANRLKTNGYNNTKFYTSASWIGTNTATCQMNYNTLGGPKNLWAAQYLYGKPSSSDLKNTQYGAWQYTSQMYYQGTSNLKKNAVDTSIDYSNFFVDSSKPITYTIKFNTNGGNNINSQNIIAGNKIIQPANPTKAGYNFSGWYSNSLLTQSYNFSSIVNSNMTLYAKWIPNTSPSISYQTQVQGIGWESLSYNGETSGTTGQNLRSESIKASLINLPPKMNGSHIQYQAFIEGTGWQNLTATDGQIAGTVGQFKRMEAIRLQLTGPISQEFDVYYRTHAQNIGWMAWTKNWQVSGTTAMSYRIEAVQIQLVKKGNPAPSSSGSTSFPYLTTPTIKYSTHIQNIGWQPPVKNGAMAGTTGKSLRIEAIKAEVTDIPSDISGGISYQSQVQGIGWQNWVNNFDISGTTNQQLRDEAVKLKLSGEIAKYFNITYRAHVQGIGWQNWESNGETAGTVGKFLRMEALETKIIPK</sequence>
<accession>A0A166J910</accession>
<dbReference type="GO" id="GO:0003796">
    <property type="term" value="F:lysozyme activity"/>
    <property type="evidence" value="ECO:0007669"/>
    <property type="project" value="InterPro"/>
</dbReference>
<dbReference type="Pfam" id="PF01183">
    <property type="entry name" value="Glyco_hydro_25"/>
    <property type="match status" value="1"/>
</dbReference>
<dbReference type="AlphaFoldDB" id="A0A166J910"/>
<evidence type="ECO:0000256" key="3">
    <source>
        <dbReference type="ARBA" id="ARBA00022801"/>
    </source>
</evidence>
<dbReference type="GO" id="GO:0016998">
    <property type="term" value="P:cell wall macromolecule catabolic process"/>
    <property type="evidence" value="ECO:0007669"/>
    <property type="project" value="InterPro"/>
</dbReference>
<dbReference type="NCBIfam" id="TIGR02543">
    <property type="entry name" value="List_Bact_rpt"/>
    <property type="match status" value="1"/>
</dbReference>
<dbReference type="Proteomes" id="UP000076519">
    <property type="component" value="Unassembled WGS sequence"/>
</dbReference>
<reference evidence="6 7" key="1">
    <citation type="submission" date="2015-08" db="EMBL/GenBank/DDBJ databases">
        <title>Draft Genome Sequences of 11 Lactococcus lactis subspecies cremoris strains.</title>
        <authorList>
            <person name="Wels M."/>
            <person name="Backus L."/>
            <person name="Boekhorst J."/>
            <person name="Dijkstra A."/>
            <person name="Beerthuizen M."/>
            <person name="Siezen R."/>
            <person name="Bachmann H."/>
            <person name="Van Hijum S."/>
        </authorList>
    </citation>
    <scope>NUCLEOTIDE SEQUENCE [LARGE SCALE GENOMIC DNA]</scope>
    <source>
        <strain evidence="6 7">KW10</strain>
    </source>
</reference>
<dbReference type="InterPro" id="IPR013378">
    <property type="entry name" value="InlB-like_B-rpt"/>
</dbReference>
<dbReference type="PATRIC" id="fig|1359.32.peg.1840"/>
<dbReference type="InterPro" id="IPR017853">
    <property type="entry name" value="GH"/>
</dbReference>
<evidence type="ECO:0000256" key="2">
    <source>
        <dbReference type="ARBA" id="ARBA00010646"/>
    </source>
</evidence>
<organism evidence="6 7">
    <name type="scientific">Lactococcus lactis subsp. cremoris</name>
    <name type="common">Streptococcus cremoris</name>
    <dbReference type="NCBI Taxonomy" id="1359"/>
    <lineage>
        <taxon>Bacteria</taxon>
        <taxon>Bacillati</taxon>
        <taxon>Bacillota</taxon>
        <taxon>Bacilli</taxon>
        <taxon>Lactobacillales</taxon>
        <taxon>Streptococcaceae</taxon>
        <taxon>Lactococcus</taxon>
    </lineage>
</organism>
<evidence type="ECO:0000256" key="1">
    <source>
        <dbReference type="ARBA" id="ARBA00004196"/>
    </source>
</evidence>
<dbReference type="GO" id="GO:0030313">
    <property type="term" value="C:cell envelope"/>
    <property type="evidence" value="ECO:0007669"/>
    <property type="project" value="UniProtKB-SubCell"/>
</dbReference>
<comment type="caution">
    <text evidence="6">The sequence shown here is derived from an EMBL/GenBank/DDBJ whole genome shotgun (WGS) entry which is preliminary data.</text>
</comment>
<dbReference type="Pfam" id="PF07538">
    <property type="entry name" value="ChW"/>
    <property type="match status" value="6"/>
</dbReference>
<name>A0A166J910_LACLC</name>
<evidence type="ECO:0000256" key="5">
    <source>
        <dbReference type="SAM" id="SignalP"/>
    </source>
</evidence>
<keyword evidence="3" id="KW-0378">Hydrolase</keyword>
<dbReference type="GO" id="GO:0016052">
    <property type="term" value="P:carbohydrate catabolic process"/>
    <property type="evidence" value="ECO:0007669"/>
    <property type="project" value="TreeGrafter"/>
</dbReference>
<gene>
    <name evidence="6" type="ORF">AB996_1656</name>
</gene>
<comment type="subcellular location">
    <subcellularLocation>
        <location evidence="1">Cell envelope</location>
    </subcellularLocation>
</comment>
<dbReference type="Gene3D" id="3.20.20.80">
    <property type="entry name" value="Glycosidases"/>
    <property type="match status" value="1"/>
</dbReference>